<evidence type="ECO:0000313" key="1">
    <source>
        <dbReference type="EMBL" id="SFI67829.1"/>
    </source>
</evidence>
<dbReference type="OrthoDB" id="9810387at2"/>
<accession>A0A1I3K5Q4</accession>
<dbReference type="Pfam" id="PF07345">
    <property type="entry name" value="ATPaseInh_sub_z"/>
    <property type="match status" value="1"/>
</dbReference>
<keyword evidence="2" id="KW-1185">Reference proteome</keyword>
<dbReference type="STRING" id="588602.SAMN04487991_0581"/>
<dbReference type="AlphaFoldDB" id="A0A1I3K5Q4"/>
<gene>
    <name evidence="1" type="ORF">SAMN04487991_0581</name>
</gene>
<name>A0A1I3K5Q4_9RHOB</name>
<evidence type="ECO:0000313" key="2">
    <source>
        <dbReference type="Proteomes" id="UP000199630"/>
    </source>
</evidence>
<dbReference type="EMBL" id="FORH01000001">
    <property type="protein sequence ID" value="SFI67829.1"/>
    <property type="molecule type" value="Genomic_DNA"/>
</dbReference>
<reference evidence="2" key="1">
    <citation type="submission" date="2016-10" db="EMBL/GenBank/DDBJ databases">
        <authorList>
            <person name="Varghese N."/>
            <person name="Submissions S."/>
        </authorList>
    </citation>
    <scope>NUCLEOTIDE SEQUENCE [LARGE SCALE GENOMIC DNA]</scope>
    <source>
        <strain evidence="2">DSM 26471</strain>
    </source>
</reference>
<dbReference type="InterPro" id="IPR038293">
    <property type="entry name" value="ATPase_inh_sub_z_sf"/>
</dbReference>
<dbReference type="Gene3D" id="1.10.790.20">
    <property type="entry name" value="Domain of unknown function DUF1476"/>
    <property type="match status" value="1"/>
</dbReference>
<dbReference type="Proteomes" id="UP000199630">
    <property type="component" value="Unassembled WGS sequence"/>
</dbReference>
<proteinExistence type="predicted"/>
<sequence>MTTFDEREAGYENKFAHDATTRFKLESRADRKLAHWAGAQLGKTGAVLEAYVRDVIRADLKEAGAEDVIAKVTEDLGPAATAMTVREKYAAFLADAKAELATG</sequence>
<dbReference type="InterPro" id="IPR009945">
    <property type="entry name" value="ATPase_inh_sub_z"/>
</dbReference>
<dbReference type="RefSeq" id="WP_090056964.1">
    <property type="nucleotide sequence ID" value="NZ_FORH01000001.1"/>
</dbReference>
<protein>
    <recommendedName>
        <fullName evidence="3">DUF1476 domain-containing protein</fullName>
    </recommendedName>
</protein>
<dbReference type="PIRSF" id="PIRSF031780">
    <property type="entry name" value="UCP031780"/>
    <property type="match status" value="1"/>
</dbReference>
<organism evidence="1 2">
    <name type="scientific">Celeribacter neptunius</name>
    <dbReference type="NCBI Taxonomy" id="588602"/>
    <lineage>
        <taxon>Bacteria</taxon>
        <taxon>Pseudomonadati</taxon>
        <taxon>Pseudomonadota</taxon>
        <taxon>Alphaproteobacteria</taxon>
        <taxon>Rhodobacterales</taxon>
        <taxon>Roseobacteraceae</taxon>
        <taxon>Celeribacter</taxon>
    </lineage>
</organism>
<evidence type="ECO:0008006" key="3">
    <source>
        <dbReference type="Google" id="ProtNLM"/>
    </source>
</evidence>